<evidence type="ECO:0008006" key="3">
    <source>
        <dbReference type="Google" id="ProtNLM"/>
    </source>
</evidence>
<protein>
    <recommendedName>
        <fullName evidence="3">HNH endonuclease</fullName>
    </recommendedName>
</protein>
<evidence type="ECO:0000313" key="1">
    <source>
        <dbReference type="EMBL" id="MBG6136066.1"/>
    </source>
</evidence>
<comment type="caution">
    <text evidence="1">The sequence shown here is derived from an EMBL/GenBank/DDBJ whole genome shotgun (WGS) entry which is preliminary data.</text>
</comment>
<dbReference type="AlphaFoldDB" id="A0A8J7GS82"/>
<sequence>MWTPKLDAKYPNGVVFTDEGFPDFSPYVKDEWPPVVIEPNFSGDRYQDEKIANEAVGLEETPEDRTWHHHEDGKTLLLIPTDIHKAVRHAGGVAIVNGLDQ</sequence>
<keyword evidence="2" id="KW-1185">Reference proteome</keyword>
<dbReference type="RefSeq" id="WP_197003103.1">
    <property type="nucleotide sequence ID" value="NZ_BONS01000001.1"/>
</dbReference>
<dbReference type="EMBL" id="JADOUF010000001">
    <property type="protein sequence ID" value="MBG6136066.1"/>
    <property type="molecule type" value="Genomic_DNA"/>
</dbReference>
<proteinExistence type="predicted"/>
<dbReference type="Proteomes" id="UP000622552">
    <property type="component" value="Unassembled WGS sequence"/>
</dbReference>
<name>A0A8J7GS82_9ACTN</name>
<dbReference type="InterPro" id="IPR032869">
    <property type="entry name" value="WHH_dom_containing"/>
</dbReference>
<reference evidence="1" key="1">
    <citation type="submission" date="2020-11" db="EMBL/GenBank/DDBJ databases">
        <title>Sequencing the genomes of 1000 actinobacteria strains.</title>
        <authorList>
            <person name="Klenk H.-P."/>
        </authorList>
    </citation>
    <scope>NUCLEOTIDE SEQUENCE</scope>
    <source>
        <strain evidence="1">DSM 45356</strain>
    </source>
</reference>
<accession>A0A8J7GS82</accession>
<evidence type="ECO:0000313" key="2">
    <source>
        <dbReference type="Proteomes" id="UP000622552"/>
    </source>
</evidence>
<organism evidence="1 2">
    <name type="scientific">Longispora fulva</name>
    <dbReference type="NCBI Taxonomy" id="619741"/>
    <lineage>
        <taxon>Bacteria</taxon>
        <taxon>Bacillati</taxon>
        <taxon>Actinomycetota</taxon>
        <taxon>Actinomycetes</taxon>
        <taxon>Micromonosporales</taxon>
        <taxon>Micromonosporaceae</taxon>
        <taxon>Longispora</taxon>
    </lineage>
</organism>
<gene>
    <name evidence="1" type="ORF">IW245_002260</name>
</gene>
<dbReference type="Pfam" id="PF14414">
    <property type="entry name" value="WHH"/>
    <property type="match status" value="1"/>
</dbReference>